<sequence length="133" mass="14772">MQQKEGGDSIALDKLVEITATSEVAEVSLDQQARLLDLASAAYSREVDLFQLRRLLSELLRSSGGRPALEGVHSQVKIPKIDTDWIILKQLTLACGDLYFRPSITQVAAVLLHLSLKDFAEERLSRAIRQELA</sequence>
<proteinExistence type="predicted"/>
<comment type="caution">
    <text evidence="1">The sequence shown here is derived from an EMBL/GenBank/DDBJ whole genome shotgun (WGS) entry which is preliminary data.</text>
</comment>
<keyword evidence="2" id="KW-1185">Reference proteome</keyword>
<reference evidence="2" key="1">
    <citation type="journal article" date="2019" name="Int. J. Syst. Evol. Microbiol.">
        <title>The Global Catalogue of Microorganisms (GCM) 10K type strain sequencing project: providing services to taxonomists for standard genome sequencing and annotation.</title>
        <authorList>
            <consortium name="The Broad Institute Genomics Platform"/>
            <consortium name="The Broad Institute Genome Sequencing Center for Infectious Disease"/>
            <person name="Wu L."/>
            <person name="Ma J."/>
        </authorList>
    </citation>
    <scope>NUCLEOTIDE SEQUENCE [LARGE SCALE GENOMIC DNA]</scope>
    <source>
        <strain evidence="2">CGMCC 1.15103</strain>
    </source>
</reference>
<gene>
    <name evidence="1" type="ORF">GCM10011400_71430</name>
</gene>
<organism evidence="1 2">
    <name type="scientific">Paraburkholderia caffeinilytica</name>
    <dbReference type="NCBI Taxonomy" id="1761016"/>
    <lineage>
        <taxon>Bacteria</taxon>
        <taxon>Pseudomonadati</taxon>
        <taxon>Pseudomonadota</taxon>
        <taxon>Betaproteobacteria</taxon>
        <taxon>Burkholderiales</taxon>
        <taxon>Burkholderiaceae</taxon>
        <taxon>Paraburkholderia</taxon>
    </lineage>
</organism>
<evidence type="ECO:0000313" key="2">
    <source>
        <dbReference type="Proteomes" id="UP000602004"/>
    </source>
</evidence>
<name>A0ABQ1NDE8_9BURK</name>
<accession>A0ABQ1NDE8</accession>
<evidence type="ECO:0000313" key="1">
    <source>
        <dbReference type="EMBL" id="GGC72996.1"/>
    </source>
</evidence>
<protein>
    <submittedName>
        <fullName evidence="1">Uncharacterized protein</fullName>
    </submittedName>
</protein>
<dbReference type="Proteomes" id="UP000602004">
    <property type="component" value="Unassembled WGS sequence"/>
</dbReference>
<dbReference type="EMBL" id="BMHL01000024">
    <property type="protein sequence ID" value="GGC72996.1"/>
    <property type="molecule type" value="Genomic_DNA"/>
</dbReference>
<dbReference type="RefSeq" id="WP_115783264.1">
    <property type="nucleotide sequence ID" value="NZ_BMHL01000024.1"/>
</dbReference>